<keyword evidence="11" id="KW-0735">Signal-anchor</keyword>
<organism evidence="21 22">
    <name type="scientific">Coemansia interrupta</name>
    <dbReference type="NCBI Taxonomy" id="1126814"/>
    <lineage>
        <taxon>Eukaryota</taxon>
        <taxon>Fungi</taxon>
        <taxon>Fungi incertae sedis</taxon>
        <taxon>Zoopagomycota</taxon>
        <taxon>Kickxellomycotina</taxon>
        <taxon>Kickxellomycetes</taxon>
        <taxon>Kickxellales</taxon>
        <taxon>Kickxellaceae</taxon>
        <taxon>Coemansia</taxon>
    </lineage>
</organism>
<evidence type="ECO:0000256" key="4">
    <source>
        <dbReference type="ARBA" id="ARBA00010701"/>
    </source>
</evidence>
<evidence type="ECO:0000256" key="9">
    <source>
        <dbReference type="ARBA" id="ARBA00022801"/>
    </source>
</evidence>
<evidence type="ECO:0000256" key="13">
    <source>
        <dbReference type="ARBA" id="ARBA00023006"/>
    </source>
</evidence>
<dbReference type="EC" id="3.1.1.3" evidence="6"/>
<dbReference type="GO" id="GO:0032585">
    <property type="term" value="C:multivesicular body membrane"/>
    <property type="evidence" value="ECO:0007669"/>
    <property type="project" value="UniProtKB-SubCell"/>
</dbReference>
<keyword evidence="14" id="KW-0443">Lipid metabolism</keyword>
<evidence type="ECO:0000259" key="20">
    <source>
        <dbReference type="Pfam" id="PF01764"/>
    </source>
</evidence>
<evidence type="ECO:0000256" key="15">
    <source>
        <dbReference type="ARBA" id="ARBA00023136"/>
    </source>
</evidence>
<feature type="region of interest" description="Disordered" evidence="19">
    <location>
        <begin position="1"/>
        <end position="30"/>
    </location>
</feature>
<evidence type="ECO:0000256" key="10">
    <source>
        <dbReference type="ARBA" id="ARBA00022963"/>
    </source>
</evidence>
<dbReference type="InterPro" id="IPR050805">
    <property type="entry name" value="ATG15_Lipase"/>
</dbReference>
<dbReference type="GO" id="GO:0004620">
    <property type="term" value="F:phospholipase activity"/>
    <property type="evidence" value="ECO:0007669"/>
    <property type="project" value="TreeGrafter"/>
</dbReference>
<name>A0A9W8LI91_9FUNG</name>
<feature type="compositionally biased region" description="Basic and acidic residues" evidence="19">
    <location>
        <begin position="1"/>
        <end position="12"/>
    </location>
</feature>
<evidence type="ECO:0000256" key="12">
    <source>
        <dbReference type="ARBA" id="ARBA00022989"/>
    </source>
</evidence>
<dbReference type="GO" id="GO:0005775">
    <property type="term" value="C:vacuolar lumen"/>
    <property type="evidence" value="ECO:0007669"/>
    <property type="project" value="TreeGrafter"/>
</dbReference>
<dbReference type="Pfam" id="PF01764">
    <property type="entry name" value="Lipase_3"/>
    <property type="match status" value="1"/>
</dbReference>
<dbReference type="EMBL" id="JANBUM010000164">
    <property type="protein sequence ID" value="KAJ2782781.1"/>
    <property type="molecule type" value="Genomic_DNA"/>
</dbReference>
<evidence type="ECO:0000256" key="14">
    <source>
        <dbReference type="ARBA" id="ARBA00023098"/>
    </source>
</evidence>
<comment type="subunit">
    <text evidence="5">Binds to both phosphatidylinositol (PI) and phosphatidylinositol 3,5-bisphosphate (PIP2).</text>
</comment>
<keyword evidence="9 21" id="KW-0378">Hydrolase</keyword>
<dbReference type="GO" id="GO:0006660">
    <property type="term" value="P:phosphatidylserine catabolic process"/>
    <property type="evidence" value="ECO:0007669"/>
    <property type="project" value="TreeGrafter"/>
</dbReference>
<dbReference type="Gene3D" id="3.40.50.1820">
    <property type="entry name" value="alpha/beta hydrolase"/>
    <property type="match status" value="1"/>
</dbReference>
<dbReference type="PANTHER" id="PTHR47175">
    <property type="entry name" value="LIPASE ATG15-RELATED"/>
    <property type="match status" value="1"/>
</dbReference>
<comment type="function">
    <text evidence="17">Lipase which is essential for lysis of subvacuolar cytoplasm to vacuole targeted bodies and intravacuolar autophagic bodies. Involved in the lysis of intravacuolar multivesicular body (MVB) vesicles. The intravacuolar membrane disintegration by ATG15 is critical to life span extension.</text>
</comment>
<dbReference type="GO" id="GO:0034496">
    <property type="term" value="P:multivesicular body membrane disassembly"/>
    <property type="evidence" value="ECO:0007669"/>
    <property type="project" value="TreeGrafter"/>
</dbReference>
<evidence type="ECO:0000256" key="17">
    <source>
        <dbReference type="ARBA" id="ARBA00024663"/>
    </source>
</evidence>
<evidence type="ECO:0000256" key="3">
    <source>
        <dbReference type="ARBA" id="ARBA00004343"/>
    </source>
</evidence>
<proteinExistence type="inferred from homology"/>
<keyword evidence="8" id="KW-0967">Endosome</keyword>
<dbReference type="Proteomes" id="UP001140172">
    <property type="component" value="Unassembled WGS sequence"/>
</dbReference>
<accession>A0A9W8LI91</accession>
<evidence type="ECO:0000256" key="8">
    <source>
        <dbReference type="ARBA" id="ARBA00022753"/>
    </source>
</evidence>
<dbReference type="InterPro" id="IPR002921">
    <property type="entry name" value="Fungal_lipase-type"/>
</dbReference>
<comment type="subcellular location">
    <subcellularLocation>
        <location evidence="3">Endosome</location>
        <location evidence="3">Multivesicular body membrane</location>
        <topology evidence="3">Single-pass type II membrane protein</topology>
    </subcellularLocation>
    <subcellularLocation>
        <location evidence="2">Prevacuolar compartment membrane</location>
        <topology evidence="2">Single-pass type II membrane protein</topology>
    </subcellularLocation>
</comment>
<sequence>MGRITEAEKADETLGLLPPSTTQPAGTPANPWRKTKVLLGSLLALALLGYLGGTIEMTPWHPDDPPAGEVERPELMLREVYVQSSPRPPDALVSLSAQGTQAGRMALRAWFDDQAQMASRRGYAFPYRLGRWQAPANAEHGDLVSAETVERYPLVFSEERSGREPMGDAGGMQINAAAAADVKATGTARLLERMRSRYLRGKHGRMHSYWSATPFRQPADAQADKGGDETEPPEPSPPARWNYYVEDGLRVPNITHKPTLASLARMVANAYQPTTSDTWEQLGDLWDTHDSFGWAADGLRGHVFADAKNRTVVISLKGTSSTFFLGGGSETSARDKYNDNRLFSCCCAYVDFTWSTVCDCHVSGNRCDSTCLQEAMSDETADNYFFAAAQIFMDVVQRYPDANIVLAGHSLGGALATLLGLTFGLPAVGFEAPGDRLASERLHLPQPPGSVQRRLPLFHVGNTADPVYMGMCAGRTSSCYYAGYAMESRCHNGRQLVFDTVERRDWRLDIRHHRINEIIYLVIEPWGITDPEEHFPELRFENAKCKDCGLWNFVNETSPQGQQQKGYLE</sequence>
<dbReference type="GO" id="GO:0046461">
    <property type="term" value="P:neutral lipid catabolic process"/>
    <property type="evidence" value="ECO:0007669"/>
    <property type="project" value="TreeGrafter"/>
</dbReference>
<dbReference type="GO" id="GO:0004806">
    <property type="term" value="F:triacylglycerol lipase activity"/>
    <property type="evidence" value="ECO:0007669"/>
    <property type="project" value="UniProtKB-EC"/>
</dbReference>
<keyword evidence="15" id="KW-0472">Membrane</keyword>
<evidence type="ECO:0000313" key="22">
    <source>
        <dbReference type="Proteomes" id="UP001140172"/>
    </source>
</evidence>
<gene>
    <name evidence="21" type="primary">ATG15</name>
    <name evidence="21" type="ORF">GGI15_002801</name>
</gene>
<dbReference type="PANTHER" id="PTHR47175:SF2">
    <property type="entry name" value="LIPASE ATG15-RELATED"/>
    <property type="match status" value="1"/>
</dbReference>
<evidence type="ECO:0000313" key="21">
    <source>
        <dbReference type="EMBL" id="KAJ2782781.1"/>
    </source>
</evidence>
<evidence type="ECO:0000256" key="11">
    <source>
        <dbReference type="ARBA" id="ARBA00022968"/>
    </source>
</evidence>
<keyword evidence="13" id="KW-0072">Autophagy</keyword>
<dbReference type="OrthoDB" id="58570at2759"/>
<dbReference type="InterPro" id="IPR029058">
    <property type="entry name" value="AB_hydrolase_fold"/>
</dbReference>
<dbReference type="SUPFAM" id="SSF53474">
    <property type="entry name" value="alpha/beta-Hydrolases"/>
    <property type="match status" value="1"/>
</dbReference>
<dbReference type="GO" id="GO:0034727">
    <property type="term" value="P:piecemeal microautophagy of the nucleus"/>
    <property type="evidence" value="ECO:0007669"/>
    <property type="project" value="TreeGrafter"/>
</dbReference>
<reference evidence="21" key="1">
    <citation type="submission" date="2022-07" db="EMBL/GenBank/DDBJ databases">
        <title>Phylogenomic reconstructions and comparative analyses of Kickxellomycotina fungi.</title>
        <authorList>
            <person name="Reynolds N.K."/>
            <person name="Stajich J.E."/>
            <person name="Barry K."/>
            <person name="Grigoriev I.V."/>
            <person name="Crous P."/>
            <person name="Smith M.E."/>
        </authorList>
    </citation>
    <scope>NUCLEOTIDE SEQUENCE</scope>
    <source>
        <strain evidence="21">BCRC 34489</strain>
    </source>
</reference>
<evidence type="ECO:0000256" key="18">
    <source>
        <dbReference type="ARBA" id="ARBA00029828"/>
    </source>
</evidence>
<evidence type="ECO:0000256" key="16">
    <source>
        <dbReference type="ARBA" id="ARBA00023180"/>
    </source>
</evidence>
<evidence type="ECO:0000256" key="19">
    <source>
        <dbReference type="SAM" id="MobiDB-lite"/>
    </source>
</evidence>
<feature type="region of interest" description="Disordered" evidence="19">
    <location>
        <begin position="210"/>
        <end position="239"/>
    </location>
</feature>
<comment type="similarity">
    <text evidence="4">Belongs to the AB hydrolase superfamily. Lipase family.</text>
</comment>
<feature type="domain" description="Fungal lipase-type" evidence="20">
    <location>
        <begin position="392"/>
        <end position="421"/>
    </location>
</feature>
<keyword evidence="16" id="KW-0325">Glycoprotein</keyword>
<keyword evidence="7" id="KW-0812">Transmembrane</keyword>
<protein>
    <recommendedName>
        <fullName evidence="6">triacylglycerol lipase</fullName>
        <ecNumber evidence="6">3.1.1.3</ecNumber>
    </recommendedName>
    <alternativeName>
        <fullName evidence="18">Autophagy-related protein 15</fullName>
    </alternativeName>
</protein>
<evidence type="ECO:0000256" key="5">
    <source>
        <dbReference type="ARBA" id="ARBA00011137"/>
    </source>
</evidence>
<keyword evidence="10" id="KW-0442">Lipid degradation</keyword>
<evidence type="ECO:0000256" key="6">
    <source>
        <dbReference type="ARBA" id="ARBA00013279"/>
    </source>
</evidence>
<evidence type="ECO:0000256" key="7">
    <source>
        <dbReference type="ARBA" id="ARBA00022692"/>
    </source>
</evidence>
<keyword evidence="12" id="KW-1133">Transmembrane helix</keyword>
<comment type="catalytic activity">
    <reaction evidence="1">
        <text>a triacylglycerol + H2O = a diacylglycerol + a fatty acid + H(+)</text>
        <dbReference type="Rhea" id="RHEA:12044"/>
        <dbReference type="ChEBI" id="CHEBI:15377"/>
        <dbReference type="ChEBI" id="CHEBI:15378"/>
        <dbReference type="ChEBI" id="CHEBI:17855"/>
        <dbReference type="ChEBI" id="CHEBI:18035"/>
        <dbReference type="ChEBI" id="CHEBI:28868"/>
        <dbReference type="EC" id="3.1.1.3"/>
    </reaction>
</comment>
<evidence type="ECO:0000256" key="1">
    <source>
        <dbReference type="ARBA" id="ARBA00001024"/>
    </source>
</evidence>
<keyword evidence="22" id="KW-1185">Reference proteome</keyword>
<dbReference type="CDD" id="cd00519">
    <property type="entry name" value="Lipase_3"/>
    <property type="match status" value="1"/>
</dbReference>
<comment type="caution">
    <text evidence="21">The sequence shown here is derived from an EMBL/GenBank/DDBJ whole genome shotgun (WGS) entry which is preliminary data.</text>
</comment>
<evidence type="ECO:0000256" key="2">
    <source>
        <dbReference type="ARBA" id="ARBA00004270"/>
    </source>
</evidence>
<dbReference type="AlphaFoldDB" id="A0A9W8LI91"/>